<evidence type="ECO:0000313" key="2">
    <source>
        <dbReference type="EMBL" id="SEL16349.1"/>
    </source>
</evidence>
<feature type="transmembrane region" description="Helical" evidence="1">
    <location>
        <begin position="49"/>
        <end position="67"/>
    </location>
</feature>
<feature type="transmembrane region" description="Helical" evidence="1">
    <location>
        <begin position="20"/>
        <end position="37"/>
    </location>
</feature>
<evidence type="ECO:0000256" key="1">
    <source>
        <dbReference type="SAM" id="Phobius"/>
    </source>
</evidence>
<dbReference type="OrthoDB" id="1178539at2"/>
<gene>
    <name evidence="2" type="ORF">SAMN04487910_1905</name>
</gene>
<keyword evidence="1" id="KW-0472">Membrane</keyword>
<keyword evidence="3" id="KW-1185">Reference proteome</keyword>
<keyword evidence="1" id="KW-1133">Transmembrane helix</keyword>
<organism evidence="2 3">
    <name type="scientific">Aquimarina amphilecti</name>
    <dbReference type="NCBI Taxonomy" id="1038014"/>
    <lineage>
        <taxon>Bacteria</taxon>
        <taxon>Pseudomonadati</taxon>
        <taxon>Bacteroidota</taxon>
        <taxon>Flavobacteriia</taxon>
        <taxon>Flavobacteriales</taxon>
        <taxon>Flavobacteriaceae</taxon>
        <taxon>Aquimarina</taxon>
    </lineage>
</organism>
<protein>
    <submittedName>
        <fullName evidence="2">Uncharacterized protein</fullName>
    </submittedName>
</protein>
<evidence type="ECO:0000313" key="3">
    <source>
        <dbReference type="Proteomes" id="UP000198521"/>
    </source>
</evidence>
<accession>A0A1H7MZ63</accession>
<sequence>MKEILIQNLQEIKETPKTMIFTYITVYFLWGLGMNEFGAEMEIARFSYWWQVITCYILYMVPISIVLKKYNFFNQYAYGLVAMGILEFLGYWLQTSYVYPNNILDELFNPQNFSLGMALFFALYFPAGNWLVTKIHNLIFKNDL</sequence>
<keyword evidence="1" id="KW-0812">Transmembrane</keyword>
<dbReference type="Proteomes" id="UP000198521">
    <property type="component" value="Unassembled WGS sequence"/>
</dbReference>
<dbReference type="AlphaFoldDB" id="A0A1H7MZ63"/>
<proteinExistence type="predicted"/>
<dbReference type="EMBL" id="FOAB01000003">
    <property type="protein sequence ID" value="SEL16349.1"/>
    <property type="molecule type" value="Genomic_DNA"/>
</dbReference>
<reference evidence="2 3" key="1">
    <citation type="submission" date="2016-10" db="EMBL/GenBank/DDBJ databases">
        <authorList>
            <person name="de Groot N.N."/>
        </authorList>
    </citation>
    <scope>NUCLEOTIDE SEQUENCE [LARGE SCALE GENOMIC DNA]</scope>
    <source>
        <strain evidence="2 3">DSM 25232</strain>
    </source>
</reference>
<feature type="transmembrane region" description="Helical" evidence="1">
    <location>
        <begin position="76"/>
        <end position="93"/>
    </location>
</feature>
<dbReference type="RefSeq" id="WP_091407785.1">
    <property type="nucleotide sequence ID" value="NZ_FOAB01000003.1"/>
</dbReference>
<name>A0A1H7MZ63_AQUAM</name>
<dbReference type="STRING" id="1038014.SAMN04487910_1905"/>
<feature type="transmembrane region" description="Helical" evidence="1">
    <location>
        <begin position="113"/>
        <end position="132"/>
    </location>
</feature>